<dbReference type="GO" id="GO:0003677">
    <property type="term" value="F:DNA binding"/>
    <property type="evidence" value="ECO:0007669"/>
    <property type="project" value="InterPro"/>
</dbReference>
<evidence type="ECO:0000313" key="2">
    <source>
        <dbReference type="Proteomes" id="UP000184050"/>
    </source>
</evidence>
<reference evidence="1 2" key="1">
    <citation type="submission" date="2016-11" db="EMBL/GenBank/DDBJ databases">
        <authorList>
            <person name="Jaros S."/>
            <person name="Januszkiewicz K."/>
            <person name="Wedrychowicz H."/>
        </authorList>
    </citation>
    <scope>NUCLEOTIDE SEQUENCE [LARGE SCALE GENOMIC DNA]</scope>
    <source>
        <strain evidence="1 2">DSM 27063</strain>
    </source>
</reference>
<gene>
    <name evidence="1" type="ORF">SAMN05444280_11010</name>
</gene>
<organism evidence="1 2">
    <name type="scientific">Tangfeifania diversioriginum</name>
    <dbReference type="NCBI Taxonomy" id="1168035"/>
    <lineage>
        <taxon>Bacteria</taxon>
        <taxon>Pseudomonadati</taxon>
        <taxon>Bacteroidota</taxon>
        <taxon>Bacteroidia</taxon>
        <taxon>Marinilabiliales</taxon>
        <taxon>Prolixibacteraceae</taxon>
        <taxon>Tangfeifania</taxon>
    </lineage>
</organism>
<keyword evidence="2" id="KW-1185">Reference proteome</keyword>
<dbReference type="OrthoDB" id="9794403at2"/>
<proteinExistence type="predicted"/>
<accession>A0A1M6G3D1</accession>
<dbReference type="GO" id="GO:0004803">
    <property type="term" value="F:transposase activity"/>
    <property type="evidence" value="ECO:0007669"/>
    <property type="project" value="InterPro"/>
</dbReference>
<evidence type="ECO:0000313" key="1">
    <source>
        <dbReference type="EMBL" id="SHJ04347.1"/>
    </source>
</evidence>
<dbReference type="AlphaFoldDB" id="A0A1M6G3D1"/>
<dbReference type="STRING" id="1168035.SAMN05444280_11010"/>
<dbReference type="Gene3D" id="3.30.70.1290">
    <property type="entry name" value="Transposase IS200-like"/>
    <property type="match status" value="1"/>
</dbReference>
<dbReference type="RefSeq" id="WP_073168199.1">
    <property type="nucleotide sequence ID" value="NZ_FQZE01000010.1"/>
</dbReference>
<dbReference type="EMBL" id="FQZE01000010">
    <property type="protein sequence ID" value="SHJ04347.1"/>
    <property type="molecule type" value="Genomic_DNA"/>
</dbReference>
<dbReference type="InterPro" id="IPR036515">
    <property type="entry name" value="Transposase_17_sf"/>
</dbReference>
<sequence length="86" mass="10655">MNKFQNKYRISSARLQNWDYGWNAPYFVTICTKNRDHFFWEIQDGKMIFSEIGEKADEFWLEIPEHFLDYIIDNPENWHKDKFNKD</sequence>
<name>A0A1M6G3D1_9BACT</name>
<dbReference type="Proteomes" id="UP000184050">
    <property type="component" value="Unassembled WGS sequence"/>
</dbReference>
<dbReference type="GO" id="GO:0006313">
    <property type="term" value="P:DNA transposition"/>
    <property type="evidence" value="ECO:0007669"/>
    <property type="project" value="InterPro"/>
</dbReference>
<protein>
    <submittedName>
        <fullName evidence="1">Uncharacterized protein</fullName>
    </submittedName>
</protein>